<organism evidence="2 3">
    <name type="scientific">Shouchella lehensis G1</name>
    <dbReference type="NCBI Taxonomy" id="1246626"/>
    <lineage>
        <taxon>Bacteria</taxon>
        <taxon>Bacillati</taxon>
        <taxon>Bacillota</taxon>
        <taxon>Bacilli</taxon>
        <taxon>Bacillales</taxon>
        <taxon>Bacillaceae</taxon>
        <taxon>Shouchella</taxon>
    </lineage>
</organism>
<feature type="domain" description="VOC" evidence="1">
    <location>
        <begin position="5"/>
        <end position="124"/>
    </location>
</feature>
<dbReference type="PANTHER" id="PTHR46142:SF3">
    <property type="entry name" value="F18B13.24 PROTEIN"/>
    <property type="match status" value="1"/>
</dbReference>
<dbReference type="InterPro" id="IPR029068">
    <property type="entry name" value="Glyas_Bleomycin-R_OHBP_Dase"/>
</dbReference>
<sequence>MNLTGIHHVSLVVKDIERAKAFYSDTLRLQQIKRPPFTFVGAWYALGQQQLHLIEDKQLELREEEASIHTRRRHIAFRVSDFDETVRHLHDQGVAYIEKRFSTSGFHQVFVNDPDGNTIECMSEFKPD</sequence>
<dbReference type="RefSeq" id="WP_038476480.1">
    <property type="nucleotide sequence ID" value="NZ_CP003923.1"/>
</dbReference>
<reference evidence="2 3" key="1">
    <citation type="journal article" date="2014" name="Gene">
        <title>A comparative genomic analysis of the alkalitolerant soil bacterium Bacillus lehensis G1.</title>
        <authorList>
            <person name="Noor Y.M."/>
            <person name="Samsulrizal N.H."/>
            <person name="Jema'on N.A."/>
            <person name="Low K.O."/>
            <person name="Ramli A.N."/>
            <person name="Alias N.I."/>
            <person name="Damis S.I."/>
            <person name="Fuzi S.F."/>
            <person name="Isa M.N."/>
            <person name="Murad A.M."/>
            <person name="Raih M.F."/>
            <person name="Bakar F.D."/>
            <person name="Najimudin N."/>
            <person name="Mahadi N.M."/>
            <person name="Illias R.M."/>
        </authorList>
    </citation>
    <scope>NUCLEOTIDE SEQUENCE [LARGE SCALE GENOMIC DNA]</scope>
    <source>
        <strain evidence="2 3">G1</strain>
    </source>
</reference>
<accession>A0A060LSF8</accession>
<dbReference type="OrthoDB" id="9800322at2"/>
<dbReference type="Pfam" id="PF00903">
    <property type="entry name" value="Glyoxalase"/>
    <property type="match status" value="1"/>
</dbReference>
<dbReference type="SUPFAM" id="SSF54593">
    <property type="entry name" value="Glyoxalase/Bleomycin resistance protein/Dihydroxybiphenyl dioxygenase"/>
    <property type="match status" value="1"/>
</dbReference>
<keyword evidence="3" id="KW-1185">Reference proteome</keyword>
<dbReference type="eggNOG" id="COG0346">
    <property type="taxonomic scope" value="Bacteria"/>
</dbReference>
<dbReference type="InterPro" id="IPR004360">
    <property type="entry name" value="Glyas_Fos-R_dOase_dom"/>
</dbReference>
<dbReference type="PROSITE" id="PS51819">
    <property type="entry name" value="VOC"/>
    <property type="match status" value="1"/>
</dbReference>
<dbReference type="InterPro" id="IPR037523">
    <property type="entry name" value="VOC_core"/>
</dbReference>
<evidence type="ECO:0000259" key="1">
    <source>
        <dbReference type="PROSITE" id="PS51819"/>
    </source>
</evidence>
<dbReference type="EMBL" id="CP003923">
    <property type="protein sequence ID" value="AIC92960.1"/>
    <property type="molecule type" value="Genomic_DNA"/>
</dbReference>
<dbReference type="STRING" id="1246626.BleG1_0352"/>
<proteinExistence type="predicted"/>
<evidence type="ECO:0000313" key="2">
    <source>
        <dbReference type="EMBL" id="AIC92960.1"/>
    </source>
</evidence>
<evidence type="ECO:0000313" key="3">
    <source>
        <dbReference type="Proteomes" id="UP000027142"/>
    </source>
</evidence>
<dbReference type="AlphaFoldDB" id="A0A060LSF8"/>
<dbReference type="Gene3D" id="3.10.180.10">
    <property type="entry name" value="2,3-Dihydroxybiphenyl 1,2-Dioxygenase, domain 1"/>
    <property type="match status" value="1"/>
</dbReference>
<protein>
    <submittedName>
        <fullName evidence="2">Glyoxalase domain-containing protein</fullName>
    </submittedName>
</protein>
<dbReference type="KEGG" id="ble:BleG1_0352"/>
<dbReference type="Proteomes" id="UP000027142">
    <property type="component" value="Chromosome"/>
</dbReference>
<gene>
    <name evidence="2" type="ORF">BleG1_0352</name>
</gene>
<dbReference type="PANTHER" id="PTHR46142">
    <property type="match status" value="1"/>
</dbReference>
<name>A0A060LSF8_9BACI</name>
<dbReference type="PATRIC" id="fig|1246626.3.peg.341"/>
<dbReference type="HOGENOM" id="CLU_046006_2_4_9"/>